<sequence>MPPLPGFAIVQKTVSEGRFPALVVIHDDEGDWLIGDDPHDPNETGASHLVHLAHVLAHDPSLAALADLPLGHVATRRSADDPWIIGAWSYEEEHA</sequence>
<accession>A0A4Z1CUX5</accession>
<comment type="caution">
    <text evidence="1">The sequence shown here is derived from an EMBL/GenBank/DDBJ whole genome shotgun (WGS) entry which is preliminary data.</text>
</comment>
<dbReference type="AlphaFoldDB" id="A0A4Z1CUX5"/>
<evidence type="ECO:0000313" key="2">
    <source>
        <dbReference type="Proteomes" id="UP000298159"/>
    </source>
</evidence>
<name>A0A4Z1CUX5_9ACTN</name>
<dbReference type="Proteomes" id="UP000298159">
    <property type="component" value="Unassembled WGS sequence"/>
</dbReference>
<dbReference type="GeneID" id="95451310"/>
<organism evidence="1 2">
    <name type="scientific">Streptomyces bauhiniae</name>
    <dbReference type="NCBI Taxonomy" id="2340725"/>
    <lineage>
        <taxon>Bacteria</taxon>
        <taxon>Bacillati</taxon>
        <taxon>Actinomycetota</taxon>
        <taxon>Actinomycetes</taxon>
        <taxon>Kitasatosporales</taxon>
        <taxon>Streptomycetaceae</taxon>
        <taxon>Streptomyces</taxon>
    </lineage>
</organism>
<evidence type="ECO:0000313" key="1">
    <source>
        <dbReference type="EMBL" id="TGN72676.1"/>
    </source>
</evidence>
<keyword evidence="2" id="KW-1185">Reference proteome</keyword>
<dbReference type="RefSeq" id="WP_135788363.1">
    <property type="nucleotide sequence ID" value="NZ_SRRT01000009.1"/>
</dbReference>
<dbReference type="EMBL" id="SRRT01000009">
    <property type="protein sequence ID" value="TGN72676.1"/>
    <property type="molecule type" value="Genomic_DNA"/>
</dbReference>
<reference evidence="1 2" key="1">
    <citation type="submission" date="2019-04" db="EMBL/GenBank/DDBJ databases">
        <title>Streptomyces sp. nov. Bv016 isolated from bark of Buahinia variegata.</title>
        <authorList>
            <person name="Kanchanasin P."/>
            <person name="Tanasupawat S."/>
            <person name="Yuki M."/>
            <person name="Kudo T."/>
        </authorList>
    </citation>
    <scope>NUCLEOTIDE SEQUENCE [LARGE SCALE GENOMIC DNA]</scope>
    <source>
        <strain evidence="1 2">Bv016</strain>
    </source>
</reference>
<proteinExistence type="predicted"/>
<gene>
    <name evidence="1" type="ORF">E5083_27410</name>
</gene>
<protein>
    <submittedName>
        <fullName evidence="1">Uncharacterized protein</fullName>
    </submittedName>
</protein>